<dbReference type="PANTHER" id="PTHR10457">
    <property type="entry name" value="MEVALONATE KINASE/GALACTOKINASE"/>
    <property type="match status" value="1"/>
</dbReference>
<feature type="domain" description="GHMP kinase N-terminal" evidence="12">
    <location>
        <begin position="94"/>
        <end position="180"/>
    </location>
</feature>
<dbReference type="InterPro" id="IPR014721">
    <property type="entry name" value="Ribsml_uS5_D2-typ_fold_subgr"/>
</dbReference>
<evidence type="ECO:0000256" key="11">
    <source>
        <dbReference type="NCBIfam" id="TIGR00131"/>
    </source>
</evidence>
<dbReference type="FunFam" id="3.30.70.890:FF:000001">
    <property type="entry name" value="Galactokinase"/>
    <property type="match status" value="1"/>
</dbReference>
<feature type="domain" description="Galactokinase N-terminal" evidence="14">
    <location>
        <begin position="11"/>
        <end position="51"/>
    </location>
</feature>
<dbReference type="PANTHER" id="PTHR10457:SF7">
    <property type="entry name" value="GALACTOKINASE-RELATED"/>
    <property type="match status" value="1"/>
</dbReference>
<feature type="domain" description="GHMP kinase C-terminal" evidence="13">
    <location>
        <begin position="278"/>
        <end position="352"/>
    </location>
</feature>
<evidence type="ECO:0000256" key="5">
    <source>
        <dbReference type="ARBA" id="ARBA00022741"/>
    </source>
</evidence>
<dbReference type="SUPFAM" id="SSF54211">
    <property type="entry name" value="Ribosomal protein S5 domain 2-like"/>
    <property type="match status" value="1"/>
</dbReference>
<evidence type="ECO:0000256" key="6">
    <source>
        <dbReference type="ARBA" id="ARBA00022777"/>
    </source>
</evidence>
<dbReference type="PROSITE" id="PS00627">
    <property type="entry name" value="GHMP_KINASES_ATP"/>
    <property type="match status" value="1"/>
</dbReference>
<dbReference type="InterPro" id="IPR036554">
    <property type="entry name" value="GHMP_kinase_C_sf"/>
</dbReference>
<keyword evidence="4" id="KW-0479">Metal-binding</keyword>
<evidence type="ECO:0000256" key="1">
    <source>
        <dbReference type="ARBA" id="ARBA00006566"/>
    </source>
</evidence>
<dbReference type="Pfam" id="PF08544">
    <property type="entry name" value="GHMP_kinases_C"/>
    <property type="match status" value="1"/>
</dbReference>
<dbReference type="GO" id="GO:0004335">
    <property type="term" value="F:galactokinase activity"/>
    <property type="evidence" value="ECO:0007669"/>
    <property type="project" value="UniProtKB-UniRule"/>
</dbReference>
<dbReference type="Pfam" id="PF00288">
    <property type="entry name" value="GHMP_kinases_N"/>
    <property type="match status" value="1"/>
</dbReference>
<gene>
    <name evidence="15" type="ORF">SAMN04488094_103190</name>
</gene>
<evidence type="ECO:0000256" key="2">
    <source>
        <dbReference type="ARBA" id="ARBA00022490"/>
    </source>
</evidence>
<protein>
    <recommendedName>
        <fullName evidence="11">Galactokinase</fullName>
        <ecNumber evidence="11">2.7.1.6</ecNumber>
    </recommendedName>
</protein>
<dbReference type="PRINTS" id="PR00473">
    <property type="entry name" value="GALCTOKINASE"/>
</dbReference>
<dbReference type="Pfam" id="PF10509">
    <property type="entry name" value="GalKase_gal_bdg"/>
    <property type="match status" value="1"/>
</dbReference>
<dbReference type="Gene3D" id="3.30.70.890">
    <property type="entry name" value="GHMP kinase, C-terminal domain"/>
    <property type="match status" value="1"/>
</dbReference>
<dbReference type="RefSeq" id="WP_093360163.1">
    <property type="nucleotide sequence ID" value="NZ_FOLG01000003.1"/>
</dbReference>
<keyword evidence="6 15" id="KW-0418">Kinase</keyword>
<evidence type="ECO:0000259" key="14">
    <source>
        <dbReference type="Pfam" id="PF10509"/>
    </source>
</evidence>
<keyword evidence="9" id="KW-0299">Galactose metabolism</keyword>
<dbReference type="GO" id="GO:0006012">
    <property type="term" value="P:galactose metabolic process"/>
    <property type="evidence" value="ECO:0007669"/>
    <property type="project" value="UniProtKB-UniRule"/>
</dbReference>
<dbReference type="NCBIfam" id="TIGR00131">
    <property type="entry name" value="gal_kin"/>
    <property type="match status" value="1"/>
</dbReference>
<keyword evidence="2" id="KW-0963">Cytoplasm</keyword>
<dbReference type="FunFam" id="3.30.230.10:FF:000017">
    <property type="entry name" value="Galactokinase"/>
    <property type="match status" value="1"/>
</dbReference>
<dbReference type="AlphaFoldDB" id="A0A1I1HK98"/>
<evidence type="ECO:0000313" key="16">
    <source>
        <dbReference type="Proteomes" id="UP000198728"/>
    </source>
</evidence>
<dbReference type="SUPFAM" id="SSF55060">
    <property type="entry name" value="GHMP Kinase, C-terminal domain"/>
    <property type="match status" value="1"/>
</dbReference>
<accession>A0A1I1HK98</accession>
<keyword evidence="3" id="KW-0808">Transferase</keyword>
<dbReference type="InterPro" id="IPR000705">
    <property type="entry name" value="Galactokinase"/>
</dbReference>
<comment type="similarity">
    <text evidence="1">Belongs to the GHMP kinase family. GalK subfamily.</text>
</comment>
<proteinExistence type="inferred from homology"/>
<evidence type="ECO:0000259" key="12">
    <source>
        <dbReference type="Pfam" id="PF00288"/>
    </source>
</evidence>
<dbReference type="InterPro" id="IPR006204">
    <property type="entry name" value="GHMP_kinase_N_dom"/>
</dbReference>
<dbReference type="InterPro" id="IPR020568">
    <property type="entry name" value="Ribosomal_Su5_D2-typ_SF"/>
</dbReference>
<dbReference type="InterPro" id="IPR006203">
    <property type="entry name" value="GHMP_knse_ATP-bd_CS"/>
</dbReference>
<evidence type="ECO:0000256" key="8">
    <source>
        <dbReference type="ARBA" id="ARBA00022842"/>
    </source>
</evidence>
<name>A0A1I1HK98_9RHOB</name>
<dbReference type="PIRSF" id="PIRSF000530">
    <property type="entry name" value="Galactokinase"/>
    <property type="match status" value="1"/>
</dbReference>
<keyword evidence="7" id="KW-0067">ATP-binding</keyword>
<dbReference type="STRING" id="441112.SAMN04488094_103190"/>
<dbReference type="Gene3D" id="3.30.230.10">
    <property type="match status" value="1"/>
</dbReference>
<evidence type="ECO:0000259" key="13">
    <source>
        <dbReference type="Pfam" id="PF08544"/>
    </source>
</evidence>
<dbReference type="EC" id="2.7.1.6" evidence="11"/>
<evidence type="ECO:0000256" key="9">
    <source>
        <dbReference type="ARBA" id="ARBA00023144"/>
    </source>
</evidence>
<evidence type="ECO:0000313" key="15">
    <source>
        <dbReference type="EMBL" id="SFC24261.1"/>
    </source>
</evidence>
<keyword evidence="8" id="KW-0460">Magnesium</keyword>
<evidence type="ECO:0000256" key="4">
    <source>
        <dbReference type="ARBA" id="ARBA00022723"/>
    </source>
</evidence>
<keyword evidence="16" id="KW-1185">Reference proteome</keyword>
<dbReference type="InterPro" id="IPR013750">
    <property type="entry name" value="GHMP_kinase_C_dom"/>
</dbReference>
<dbReference type="EMBL" id="FOLG01000003">
    <property type="protein sequence ID" value="SFC24261.1"/>
    <property type="molecule type" value="Genomic_DNA"/>
</dbReference>
<dbReference type="Proteomes" id="UP000198728">
    <property type="component" value="Unassembled WGS sequence"/>
</dbReference>
<dbReference type="GO" id="GO:0005829">
    <property type="term" value="C:cytosol"/>
    <property type="evidence" value="ECO:0007669"/>
    <property type="project" value="TreeGrafter"/>
</dbReference>
<keyword evidence="5" id="KW-0547">Nucleotide-binding</keyword>
<dbReference type="GO" id="GO:0005524">
    <property type="term" value="F:ATP binding"/>
    <property type="evidence" value="ECO:0007669"/>
    <property type="project" value="UniProtKB-UniRule"/>
</dbReference>
<sequence length="365" mass="38339">MNAGTTPTAAEAFAACFAQPPRVVASAPGRVNLLGEHTDYNGGLVLPMALRDLCVNVAIGAGDTPGVIDVYSDIFRDTARRAITEAPSSHWSDYVLGAVKAAATEQVSREGIRIALTANVPLGAGLSSSAALEVATLRALATFYGVEADPVDVALRARSVENDFVGMPCGIMDQFASSVGQPGAALMLDTRTLDHTPAPTLTGHRFVILHSGVSHKLTEDGYATRVAECRAACTALGVEMLSDLGPADLGRIAEIASPLDRRARHIVTENRRVEAGFRALTEGDSATFGRLMVESHASQRDDYEITVPETDLLVETALTEGALGARQTGGGFGGALVVLLATERVEDWSDKMTRAFPATHVVAVT</sequence>
<dbReference type="GO" id="GO:0046872">
    <property type="term" value="F:metal ion binding"/>
    <property type="evidence" value="ECO:0007669"/>
    <property type="project" value="UniProtKB-KW"/>
</dbReference>
<evidence type="ECO:0000256" key="3">
    <source>
        <dbReference type="ARBA" id="ARBA00022679"/>
    </source>
</evidence>
<evidence type="ECO:0000256" key="10">
    <source>
        <dbReference type="ARBA" id="ARBA00023277"/>
    </source>
</evidence>
<dbReference type="OrthoDB" id="250531at2"/>
<organism evidence="15 16">
    <name type="scientific">Tropicimonas isoalkanivorans</name>
    <dbReference type="NCBI Taxonomy" id="441112"/>
    <lineage>
        <taxon>Bacteria</taxon>
        <taxon>Pseudomonadati</taxon>
        <taxon>Pseudomonadota</taxon>
        <taxon>Alphaproteobacteria</taxon>
        <taxon>Rhodobacterales</taxon>
        <taxon>Roseobacteraceae</taxon>
        <taxon>Tropicimonas</taxon>
    </lineage>
</organism>
<dbReference type="InterPro" id="IPR006206">
    <property type="entry name" value="Mevalonate/galactokinase"/>
</dbReference>
<reference evidence="15 16" key="1">
    <citation type="submission" date="2016-10" db="EMBL/GenBank/DDBJ databases">
        <authorList>
            <person name="de Groot N.N."/>
        </authorList>
    </citation>
    <scope>NUCLEOTIDE SEQUENCE [LARGE SCALE GENOMIC DNA]</scope>
    <source>
        <strain evidence="15 16">DSM 19548</strain>
    </source>
</reference>
<dbReference type="PRINTS" id="PR00959">
    <property type="entry name" value="MEVGALKINASE"/>
</dbReference>
<evidence type="ECO:0000256" key="7">
    <source>
        <dbReference type="ARBA" id="ARBA00022840"/>
    </source>
</evidence>
<dbReference type="InterPro" id="IPR019539">
    <property type="entry name" value="GalKase_N"/>
</dbReference>
<keyword evidence="10" id="KW-0119">Carbohydrate metabolism</keyword>